<evidence type="ECO:0000256" key="2">
    <source>
        <dbReference type="ARBA" id="ARBA00022658"/>
    </source>
</evidence>
<organism evidence="5 6">
    <name type="scientific">Trichogramma brassicae</name>
    <dbReference type="NCBI Taxonomy" id="86971"/>
    <lineage>
        <taxon>Eukaryota</taxon>
        <taxon>Metazoa</taxon>
        <taxon>Ecdysozoa</taxon>
        <taxon>Arthropoda</taxon>
        <taxon>Hexapoda</taxon>
        <taxon>Insecta</taxon>
        <taxon>Pterygota</taxon>
        <taxon>Neoptera</taxon>
        <taxon>Endopterygota</taxon>
        <taxon>Hymenoptera</taxon>
        <taxon>Apocrita</taxon>
        <taxon>Proctotrupomorpha</taxon>
        <taxon>Chalcidoidea</taxon>
        <taxon>Trichogrammatidae</taxon>
        <taxon>Trichogramma</taxon>
    </lineage>
</organism>
<evidence type="ECO:0000313" key="6">
    <source>
        <dbReference type="Proteomes" id="UP000479190"/>
    </source>
</evidence>
<dbReference type="Proteomes" id="UP000479190">
    <property type="component" value="Unassembled WGS sequence"/>
</dbReference>
<keyword evidence="6" id="KW-1185">Reference proteome</keyword>
<dbReference type="EMBL" id="CADCXV010000865">
    <property type="protein sequence ID" value="CAB0037696.1"/>
    <property type="molecule type" value="Genomic_DNA"/>
</dbReference>
<evidence type="ECO:0000313" key="5">
    <source>
        <dbReference type="EMBL" id="CAB0037696.1"/>
    </source>
</evidence>
<evidence type="ECO:0008006" key="7">
    <source>
        <dbReference type="Google" id="ProtNLM"/>
    </source>
</evidence>
<sequence>MSSSNNECTVEAMKDSEGMNLDGVYCTHCPSKILNPGSAAFKRFEFPLPLMQYKKGEQIDKKETLEVFWQVDDVMTFENIGVSHKVDNIKYLACADCERGPVGWIDADTQQCYIALDRVKHTSAASDSGRPRQSLDDFLKSAK</sequence>
<dbReference type="GO" id="GO:0016020">
    <property type="term" value="C:membrane"/>
    <property type="evidence" value="ECO:0007669"/>
    <property type="project" value="TreeGrafter"/>
</dbReference>
<dbReference type="PROSITE" id="PS51796">
    <property type="entry name" value="MSS4"/>
    <property type="match status" value="1"/>
</dbReference>
<dbReference type="GO" id="GO:0008270">
    <property type="term" value="F:zinc ion binding"/>
    <property type="evidence" value="ECO:0007669"/>
    <property type="project" value="TreeGrafter"/>
</dbReference>
<dbReference type="GO" id="GO:0007264">
    <property type="term" value="P:small GTPase-mediated signal transduction"/>
    <property type="evidence" value="ECO:0007669"/>
    <property type="project" value="InterPro"/>
</dbReference>
<keyword evidence="1" id="KW-0813">Transport</keyword>
<dbReference type="InterPro" id="IPR011323">
    <property type="entry name" value="Mss4/transl-control_tumour"/>
</dbReference>
<evidence type="ECO:0000256" key="4">
    <source>
        <dbReference type="SAM" id="MobiDB-lite"/>
    </source>
</evidence>
<dbReference type="Gene3D" id="2.170.150.10">
    <property type="entry name" value="Metal Binding Protein, Guanine Nucleotide Exchange Factor, Chain A"/>
    <property type="match status" value="1"/>
</dbReference>
<name>A0A6H5IKN7_9HYME</name>
<feature type="region of interest" description="Disordered" evidence="4">
    <location>
        <begin position="124"/>
        <end position="143"/>
    </location>
</feature>
<dbReference type="SUPFAM" id="SSF51316">
    <property type="entry name" value="Mss4-like"/>
    <property type="match status" value="1"/>
</dbReference>
<dbReference type="GO" id="GO:0005085">
    <property type="term" value="F:guanyl-nucleotide exchange factor activity"/>
    <property type="evidence" value="ECO:0007669"/>
    <property type="project" value="UniProtKB-KW"/>
</dbReference>
<keyword evidence="2" id="KW-0344">Guanine-nucleotide releasing factor</keyword>
<proteinExistence type="predicted"/>
<dbReference type="AlphaFoldDB" id="A0A6H5IKN7"/>
<dbReference type="GO" id="GO:0005829">
    <property type="term" value="C:cytosol"/>
    <property type="evidence" value="ECO:0007669"/>
    <property type="project" value="TreeGrafter"/>
</dbReference>
<dbReference type="GO" id="GO:0015031">
    <property type="term" value="P:protein transport"/>
    <property type="evidence" value="ECO:0007669"/>
    <property type="project" value="UniProtKB-KW"/>
</dbReference>
<dbReference type="InterPro" id="IPR007515">
    <property type="entry name" value="Mss4"/>
</dbReference>
<dbReference type="GO" id="GO:0006892">
    <property type="term" value="P:post-Golgi vesicle-mediated transport"/>
    <property type="evidence" value="ECO:0007669"/>
    <property type="project" value="TreeGrafter"/>
</dbReference>
<accession>A0A6H5IKN7</accession>
<keyword evidence="3" id="KW-0653">Protein transport</keyword>
<dbReference type="PANTHER" id="PTHR13276">
    <property type="entry name" value="GUANINE NUCLEOTIDE EXCHANGE FACTOR MSS4"/>
    <property type="match status" value="1"/>
</dbReference>
<evidence type="ECO:0000256" key="3">
    <source>
        <dbReference type="ARBA" id="ARBA00022927"/>
    </source>
</evidence>
<gene>
    <name evidence="5" type="ORF">TBRA_LOCUS9512</name>
</gene>
<feature type="compositionally biased region" description="Basic and acidic residues" evidence="4">
    <location>
        <begin position="129"/>
        <end position="143"/>
    </location>
</feature>
<dbReference type="PANTHER" id="PTHR13276:SF0">
    <property type="entry name" value="GUANINE NUCLEOTIDE EXCHANGE FACTOR MSS4"/>
    <property type="match status" value="1"/>
</dbReference>
<dbReference type="InterPro" id="IPR011057">
    <property type="entry name" value="Mss4-like_sf"/>
</dbReference>
<dbReference type="Pfam" id="PF04421">
    <property type="entry name" value="Mss4"/>
    <property type="match status" value="1"/>
</dbReference>
<evidence type="ECO:0000256" key="1">
    <source>
        <dbReference type="ARBA" id="ARBA00022448"/>
    </source>
</evidence>
<protein>
    <recommendedName>
        <fullName evidence="7">Guanine nucleotide exchange factor MSS4 homolog</fullName>
    </recommendedName>
</protein>
<dbReference type="OrthoDB" id="30840at2759"/>
<dbReference type="FunFam" id="2.170.150.10:FF:000005">
    <property type="entry name" value="Guanine nucleotide exchange factor MSS4"/>
    <property type="match status" value="1"/>
</dbReference>
<reference evidence="5 6" key="1">
    <citation type="submission" date="2020-02" db="EMBL/GenBank/DDBJ databases">
        <authorList>
            <person name="Ferguson B K."/>
        </authorList>
    </citation>
    <scope>NUCLEOTIDE SEQUENCE [LARGE SCALE GENOMIC DNA]</scope>
</reference>